<dbReference type="InterPro" id="IPR014729">
    <property type="entry name" value="Rossmann-like_a/b/a_fold"/>
</dbReference>
<keyword evidence="4" id="KW-1185">Reference proteome</keyword>
<accession>A0ABV6HJJ4</accession>
<gene>
    <name evidence="3" type="ORF">ACFFI0_12170</name>
</gene>
<dbReference type="RefSeq" id="WP_130857854.1">
    <property type="nucleotide sequence ID" value="NZ_JBHLWO010000002.1"/>
</dbReference>
<dbReference type="InterPro" id="IPR006016">
    <property type="entry name" value="UspA"/>
</dbReference>
<protein>
    <submittedName>
        <fullName evidence="3">Universal stress protein</fullName>
    </submittedName>
</protein>
<evidence type="ECO:0000256" key="1">
    <source>
        <dbReference type="ARBA" id="ARBA00008791"/>
    </source>
</evidence>
<comment type="similarity">
    <text evidence="1">Belongs to the universal stress protein A family.</text>
</comment>
<dbReference type="Pfam" id="PF00582">
    <property type="entry name" value="Usp"/>
    <property type="match status" value="1"/>
</dbReference>
<organism evidence="3 4">
    <name type="scientific">Olivibacter oleidegradans</name>
    <dbReference type="NCBI Taxonomy" id="760123"/>
    <lineage>
        <taxon>Bacteria</taxon>
        <taxon>Pseudomonadati</taxon>
        <taxon>Bacteroidota</taxon>
        <taxon>Sphingobacteriia</taxon>
        <taxon>Sphingobacteriales</taxon>
        <taxon>Sphingobacteriaceae</taxon>
        <taxon>Olivibacter</taxon>
    </lineage>
</organism>
<feature type="domain" description="UspA" evidence="2">
    <location>
        <begin position="148"/>
        <end position="276"/>
    </location>
</feature>
<dbReference type="PANTHER" id="PTHR46268:SF6">
    <property type="entry name" value="UNIVERSAL STRESS PROTEIN UP12"/>
    <property type="match status" value="1"/>
</dbReference>
<evidence type="ECO:0000313" key="4">
    <source>
        <dbReference type="Proteomes" id="UP001589774"/>
    </source>
</evidence>
<proteinExistence type="inferred from homology"/>
<dbReference type="CDD" id="cd00293">
    <property type="entry name" value="USP-like"/>
    <property type="match status" value="1"/>
</dbReference>
<sequence>MITKDNNNVLIAMDMSEMDQVLVNYLYGLLDVLSINKLFFLHNIRLRELPSEFKHPSTLSKIKERVKERIKRQLKDVRLASISHEIRVETAEFSENAFDQIAKHERIDLVILGNKQHLEGSGALSQKLTRLLSSDILLVPETVFIQPKRILGTIDFSKYSNRVYTLGEAFSKGIPDGRFSCIHVAKAPVHFFLGLNQSEINRLLQEETEAKKSKWLRQYQIEGKIETVRADGKHIASAILAHAQNYKMDMIIMGVKGSSSLTNLFVGGVTNEIFHHETNAAILILKDYKVEQN</sequence>
<comment type="caution">
    <text evidence="3">The sequence shown here is derived from an EMBL/GenBank/DDBJ whole genome shotgun (WGS) entry which is preliminary data.</text>
</comment>
<reference evidence="3 4" key="1">
    <citation type="submission" date="2024-09" db="EMBL/GenBank/DDBJ databases">
        <authorList>
            <person name="Sun Q."/>
            <person name="Mori K."/>
        </authorList>
    </citation>
    <scope>NUCLEOTIDE SEQUENCE [LARGE SCALE GENOMIC DNA]</scope>
    <source>
        <strain evidence="3 4">CCM 7765</strain>
    </source>
</reference>
<name>A0ABV6HJJ4_9SPHI</name>
<dbReference type="Gene3D" id="3.40.50.620">
    <property type="entry name" value="HUPs"/>
    <property type="match status" value="2"/>
</dbReference>
<evidence type="ECO:0000313" key="3">
    <source>
        <dbReference type="EMBL" id="MFC0319070.1"/>
    </source>
</evidence>
<evidence type="ECO:0000259" key="2">
    <source>
        <dbReference type="Pfam" id="PF00582"/>
    </source>
</evidence>
<dbReference type="Proteomes" id="UP001589774">
    <property type="component" value="Unassembled WGS sequence"/>
</dbReference>
<dbReference type="SUPFAM" id="SSF52402">
    <property type="entry name" value="Adenine nucleotide alpha hydrolases-like"/>
    <property type="match status" value="2"/>
</dbReference>
<dbReference type="EMBL" id="JBHLWO010000002">
    <property type="protein sequence ID" value="MFC0319070.1"/>
    <property type="molecule type" value="Genomic_DNA"/>
</dbReference>
<dbReference type="PANTHER" id="PTHR46268">
    <property type="entry name" value="STRESS RESPONSE PROTEIN NHAX"/>
    <property type="match status" value="1"/>
</dbReference>